<keyword evidence="1" id="KW-0812">Transmembrane</keyword>
<evidence type="ECO:0000313" key="3">
    <source>
        <dbReference type="Proteomes" id="UP001515641"/>
    </source>
</evidence>
<dbReference type="InterPro" id="IPR007498">
    <property type="entry name" value="PqiA-like"/>
</dbReference>
<feature type="transmembrane region" description="Helical" evidence="1">
    <location>
        <begin position="156"/>
        <end position="176"/>
    </location>
</feature>
<name>A0ABX0LDF3_9NEIS</name>
<evidence type="ECO:0000313" key="2">
    <source>
        <dbReference type="EMBL" id="NHR05372.1"/>
    </source>
</evidence>
<gene>
    <name evidence="2" type="ORF">HA052_09175</name>
</gene>
<dbReference type="Pfam" id="PF04403">
    <property type="entry name" value="PqiA"/>
    <property type="match status" value="1"/>
</dbReference>
<dbReference type="Proteomes" id="UP001515641">
    <property type="component" value="Unassembled WGS sequence"/>
</dbReference>
<reference evidence="2 3" key="1">
    <citation type="submission" date="2020-03" db="EMBL/GenBank/DDBJ databases">
        <title>Draft genome sequence of environmentally isolated cultures.</title>
        <authorList>
            <person name="Wilson H.S."/>
            <person name="De Leon M.E."/>
        </authorList>
    </citation>
    <scope>NUCLEOTIDE SEQUENCE [LARGE SCALE GENOMIC DNA]</scope>
    <source>
        <strain evidence="2 3">HSC-31F16</strain>
    </source>
</reference>
<feature type="transmembrane region" description="Helical" evidence="1">
    <location>
        <begin position="113"/>
        <end position="135"/>
    </location>
</feature>
<proteinExistence type="predicted"/>
<comment type="caution">
    <text evidence="2">The sequence shown here is derived from an EMBL/GenBank/DDBJ whole genome shotgun (WGS) entry which is preliminary data.</text>
</comment>
<keyword evidence="3" id="KW-1185">Reference proteome</keyword>
<sequence length="223" mass="24593">MVELYRRAQGEGRLLMSRPDPDSKLTACHDCDLLMRVPLMGEGRACCPRCGALVRRYGAQGQDVELALLLTGVITFLLANVYPVVTLEAAGARSAATLWQTVVALERQGMLSVAMLVMFTGIVMPSLELGSMLYVRLPLAFGHVPRGFPWLMRLKILTRPWCMVEVFLLGILVSLVKLVSLATVHVGVGLMALFALIVLMAATASRFNPEDLWERYQQCRATV</sequence>
<keyword evidence="1" id="KW-0472">Membrane</keyword>
<organism evidence="2 3">
    <name type="scientific">Chromobacterium fluminis</name>
    <dbReference type="NCBI Taxonomy" id="3044269"/>
    <lineage>
        <taxon>Bacteria</taxon>
        <taxon>Pseudomonadati</taxon>
        <taxon>Pseudomonadota</taxon>
        <taxon>Betaproteobacteria</taxon>
        <taxon>Neisseriales</taxon>
        <taxon>Chromobacteriaceae</taxon>
        <taxon>Chromobacterium</taxon>
    </lineage>
</organism>
<feature type="transmembrane region" description="Helical" evidence="1">
    <location>
        <begin position="66"/>
        <end position="85"/>
    </location>
</feature>
<accession>A0ABX0LDF3</accession>
<dbReference type="EMBL" id="JAAOMA010000010">
    <property type="protein sequence ID" value="NHR05372.1"/>
    <property type="molecule type" value="Genomic_DNA"/>
</dbReference>
<keyword evidence="1" id="KW-1133">Transmembrane helix</keyword>
<protein>
    <submittedName>
        <fullName evidence="2">Paraquat-inducible protein A</fullName>
    </submittedName>
</protein>
<feature type="transmembrane region" description="Helical" evidence="1">
    <location>
        <begin position="182"/>
        <end position="202"/>
    </location>
</feature>
<evidence type="ECO:0000256" key="1">
    <source>
        <dbReference type="SAM" id="Phobius"/>
    </source>
</evidence>
<dbReference type="RefSeq" id="WP_166451698.1">
    <property type="nucleotide sequence ID" value="NZ_JAAOMA010000010.1"/>
</dbReference>